<dbReference type="AlphaFoldDB" id="A0AAD4ICU1"/>
<evidence type="ECO:0000256" key="1">
    <source>
        <dbReference type="SAM" id="MobiDB-lite"/>
    </source>
</evidence>
<comment type="caution">
    <text evidence="2">The sequence shown here is derived from an EMBL/GenBank/DDBJ whole genome shotgun (WGS) entry which is preliminary data.</text>
</comment>
<organism evidence="2 3">
    <name type="scientific">Alternaria panax</name>
    <dbReference type="NCBI Taxonomy" id="48097"/>
    <lineage>
        <taxon>Eukaryota</taxon>
        <taxon>Fungi</taxon>
        <taxon>Dikarya</taxon>
        <taxon>Ascomycota</taxon>
        <taxon>Pezizomycotina</taxon>
        <taxon>Dothideomycetes</taxon>
        <taxon>Pleosporomycetidae</taxon>
        <taxon>Pleosporales</taxon>
        <taxon>Pleosporineae</taxon>
        <taxon>Pleosporaceae</taxon>
        <taxon>Alternaria</taxon>
        <taxon>Alternaria sect. Panax</taxon>
    </lineage>
</organism>
<evidence type="ECO:0000313" key="3">
    <source>
        <dbReference type="Proteomes" id="UP001199106"/>
    </source>
</evidence>
<feature type="compositionally biased region" description="Low complexity" evidence="1">
    <location>
        <begin position="23"/>
        <end position="32"/>
    </location>
</feature>
<sequence>MNTSIMLGNSKWAPGGENDKAEANAPPTNAPTGPRDVQRGLFGAAVNLDTEARVERLEDKQKRIYDHVDVLQQMHLSLSGSVRNLKYSMHNPVSPVVPATPLACSTSSDPANNRLFHVPVQGDQTDTDFLLLPKKLASWPTDNYRGMRQRQRGKIPANVKDDYFTDMHLMEVANITETQTATARSMEWKGKGEEEREDAKEKNLQLSRFSGRGGIAGKSSRFCYKLCE</sequence>
<keyword evidence="3" id="KW-1185">Reference proteome</keyword>
<proteinExistence type="predicted"/>
<gene>
    <name evidence="2" type="ORF">G6011_10918</name>
</gene>
<dbReference type="Proteomes" id="UP001199106">
    <property type="component" value="Unassembled WGS sequence"/>
</dbReference>
<accession>A0AAD4ICU1</accession>
<feature type="region of interest" description="Disordered" evidence="1">
    <location>
        <begin position="1"/>
        <end position="37"/>
    </location>
</feature>
<name>A0AAD4ICU1_9PLEO</name>
<reference evidence="2" key="1">
    <citation type="submission" date="2021-07" db="EMBL/GenBank/DDBJ databases">
        <title>Genome Resource of American Ginseng Black Spot Pathogen Alternaria panax.</title>
        <authorList>
            <person name="Qiu C."/>
            <person name="Wang W."/>
            <person name="Liu Z."/>
        </authorList>
    </citation>
    <scope>NUCLEOTIDE SEQUENCE</scope>
    <source>
        <strain evidence="2">BNCC115425</strain>
    </source>
</reference>
<dbReference type="EMBL" id="JAANER010000003">
    <property type="protein sequence ID" value="KAG9192184.1"/>
    <property type="molecule type" value="Genomic_DNA"/>
</dbReference>
<evidence type="ECO:0000313" key="2">
    <source>
        <dbReference type="EMBL" id="KAG9192184.1"/>
    </source>
</evidence>
<protein>
    <submittedName>
        <fullName evidence="2">Uncharacterized protein</fullName>
    </submittedName>
</protein>